<dbReference type="AlphaFoldDB" id="A0A1B2IX09"/>
<evidence type="ECO:0000256" key="6">
    <source>
        <dbReference type="ARBA" id="ARBA00022741"/>
    </source>
</evidence>
<gene>
    <name evidence="12" type="primary">recF</name>
    <name evidence="16" type="ORF">AYR63_04915</name>
</gene>
<dbReference type="GO" id="GO:0006302">
    <property type="term" value="P:double-strand break repair"/>
    <property type="evidence" value="ECO:0007669"/>
    <property type="project" value="TreeGrafter"/>
</dbReference>
<dbReference type="Gene3D" id="1.20.1050.90">
    <property type="entry name" value="RecF/RecN/SMC, N-terminal domain"/>
    <property type="match status" value="1"/>
</dbReference>
<dbReference type="PROSITE" id="PS00618">
    <property type="entry name" value="RECF_2"/>
    <property type="match status" value="1"/>
</dbReference>
<keyword evidence="17" id="KW-1185">Reference proteome</keyword>
<keyword evidence="8 12" id="KW-0067">ATP-binding</keyword>
<dbReference type="GO" id="GO:0003697">
    <property type="term" value="F:single-stranded DNA binding"/>
    <property type="evidence" value="ECO:0007669"/>
    <property type="project" value="UniProtKB-UniRule"/>
</dbReference>
<organism evidence="16 17">
    <name type="scientific">Secundilactobacillus paracollinoides</name>
    <dbReference type="NCBI Taxonomy" id="240427"/>
    <lineage>
        <taxon>Bacteria</taxon>
        <taxon>Bacillati</taxon>
        <taxon>Bacillota</taxon>
        <taxon>Bacilli</taxon>
        <taxon>Lactobacillales</taxon>
        <taxon>Lactobacillaceae</taxon>
        <taxon>Secundilactobacillus</taxon>
    </lineage>
</organism>
<keyword evidence="11 12" id="KW-0742">SOS response</keyword>
<keyword evidence="9 12" id="KW-0238">DNA-binding</keyword>
<dbReference type="NCBIfam" id="TIGR00611">
    <property type="entry name" value="recf"/>
    <property type="match status" value="1"/>
</dbReference>
<evidence type="ECO:0000256" key="14">
    <source>
        <dbReference type="SAM" id="MobiDB-lite"/>
    </source>
</evidence>
<dbReference type="InterPro" id="IPR018078">
    <property type="entry name" value="DNA-binding_RecF_CS"/>
</dbReference>
<dbReference type="InterPro" id="IPR027417">
    <property type="entry name" value="P-loop_NTPase"/>
</dbReference>
<dbReference type="Pfam" id="PF02463">
    <property type="entry name" value="SMC_N"/>
    <property type="match status" value="1"/>
</dbReference>
<protein>
    <recommendedName>
        <fullName evidence="3 12">DNA replication and repair protein RecF</fullName>
    </recommendedName>
</protein>
<dbReference type="GO" id="GO:0000731">
    <property type="term" value="P:DNA synthesis involved in DNA repair"/>
    <property type="evidence" value="ECO:0007669"/>
    <property type="project" value="TreeGrafter"/>
</dbReference>
<evidence type="ECO:0000256" key="10">
    <source>
        <dbReference type="ARBA" id="ARBA00023204"/>
    </source>
</evidence>
<dbReference type="CDD" id="cd03242">
    <property type="entry name" value="ABC_RecF"/>
    <property type="match status" value="1"/>
</dbReference>
<keyword evidence="6 12" id="KW-0547">Nucleotide-binding</keyword>
<keyword evidence="4 12" id="KW-0963">Cytoplasm</keyword>
<evidence type="ECO:0000256" key="4">
    <source>
        <dbReference type="ARBA" id="ARBA00022490"/>
    </source>
</evidence>
<dbReference type="KEGG" id="lpd:AYR62_13940"/>
<dbReference type="PANTHER" id="PTHR32182:SF0">
    <property type="entry name" value="DNA REPLICATION AND REPAIR PROTEIN RECF"/>
    <property type="match status" value="1"/>
</dbReference>
<dbReference type="PANTHER" id="PTHR32182">
    <property type="entry name" value="DNA REPLICATION AND REPAIR PROTEIN RECF"/>
    <property type="match status" value="1"/>
</dbReference>
<dbReference type="STRING" id="240427.AYR62_13940"/>
<evidence type="ECO:0000256" key="8">
    <source>
        <dbReference type="ARBA" id="ARBA00022840"/>
    </source>
</evidence>
<evidence type="ECO:0000256" key="13">
    <source>
        <dbReference type="RuleBase" id="RU000578"/>
    </source>
</evidence>
<evidence type="ECO:0000256" key="5">
    <source>
        <dbReference type="ARBA" id="ARBA00022705"/>
    </source>
</evidence>
<evidence type="ECO:0000256" key="12">
    <source>
        <dbReference type="HAMAP-Rule" id="MF_00365"/>
    </source>
</evidence>
<feature type="region of interest" description="Disordered" evidence="14">
    <location>
        <begin position="365"/>
        <end position="391"/>
    </location>
</feature>
<evidence type="ECO:0000256" key="2">
    <source>
        <dbReference type="ARBA" id="ARBA00008016"/>
    </source>
</evidence>
<dbReference type="SUPFAM" id="SSF52540">
    <property type="entry name" value="P-loop containing nucleoside triphosphate hydrolases"/>
    <property type="match status" value="1"/>
</dbReference>
<feature type="compositionally biased region" description="Acidic residues" evidence="14">
    <location>
        <begin position="371"/>
        <end position="391"/>
    </location>
</feature>
<reference evidence="16 17" key="1">
    <citation type="submission" date="2016-03" db="EMBL/GenBank/DDBJ databases">
        <title>Pediococcus and Lactobacillus from brewery environment - whole genome sequencing and assembly.</title>
        <authorList>
            <person name="Behr J."/>
            <person name="Geissler A.J."/>
            <person name="Vogel R.F."/>
        </authorList>
    </citation>
    <scope>NUCLEOTIDE SEQUENCE [LARGE SCALE GENOMIC DNA]</scope>
    <source>
        <strain evidence="16 17">TMW 1.1995</strain>
    </source>
</reference>
<dbReference type="FunFam" id="1.20.1050.90:FF:000002">
    <property type="entry name" value="DNA replication and repair protein RecF"/>
    <property type="match status" value="1"/>
</dbReference>
<dbReference type="RefSeq" id="WP_065901883.1">
    <property type="nucleotide sequence ID" value="NZ_CP014912.1"/>
</dbReference>
<sequence length="391" mass="44041">MKLQALALHNFRNYDDVTVAFGDGVNVLLGENAQGKTNLLEAIYFLALARNHRTSSDRDLINWQAETAQVKGRVQKASGNTPLELDLSKHGKRAKVNHLEQAKLSRYVGQLNVILFAPEDLSLVKGAPQIRRRFMDMEFGQMSQKYLYNLSQYRTILKQRNKYLKELGAKQQKDLVLLDVLSDQLANYGAQIMFQRITFLKQLETWAAQIHQEISQQRETLTFHYATSIADDALVDTAHIYEALKAGYAAKRDKELFQRTTLLGPHRDDLKFIVNDKDVASFGSQGQQRTTALSVKLAEIDLMHEQTGEYPVLLLDDVLSELDDMRQTHLLTAIQDKVQTFLTTTSLSGVAQKLIHQPKIFTINNGQISSESDDGDEDASADAADDETNGI</sequence>
<evidence type="ECO:0000256" key="7">
    <source>
        <dbReference type="ARBA" id="ARBA00022763"/>
    </source>
</evidence>
<evidence type="ECO:0000313" key="16">
    <source>
        <dbReference type="EMBL" id="ANZ66538.1"/>
    </source>
</evidence>
<name>A0A1B2IX09_9LACO</name>
<comment type="subcellular location">
    <subcellularLocation>
        <location evidence="1 12 13">Cytoplasm</location>
    </subcellularLocation>
</comment>
<evidence type="ECO:0000313" key="17">
    <source>
        <dbReference type="Proteomes" id="UP000093267"/>
    </source>
</evidence>
<evidence type="ECO:0000256" key="1">
    <source>
        <dbReference type="ARBA" id="ARBA00004496"/>
    </source>
</evidence>
<evidence type="ECO:0000259" key="15">
    <source>
        <dbReference type="Pfam" id="PF02463"/>
    </source>
</evidence>
<feature type="binding site" evidence="12">
    <location>
        <begin position="30"/>
        <end position="37"/>
    </location>
    <ligand>
        <name>ATP</name>
        <dbReference type="ChEBI" id="CHEBI:30616"/>
    </ligand>
</feature>
<dbReference type="InterPro" id="IPR042174">
    <property type="entry name" value="RecF_2"/>
</dbReference>
<evidence type="ECO:0000256" key="3">
    <source>
        <dbReference type="ARBA" id="ARBA00020170"/>
    </source>
</evidence>
<dbReference type="GO" id="GO:0005737">
    <property type="term" value="C:cytoplasm"/>
    <property type="evidence" value="ECO:0007669"/>
    <property type="project" value="UniProtKB-SubCell"/>
</dbReference>
<keyword evidence="7 12" id="KW-0227">DNA damage</keyword>
<dbReference type="GO" id="GO:0006260">
    <property type="term" value="P:DNA replication"/>
    <property type="evidence" value="ECO:0007669"/>
    <property type="project" value="UniProtKB-UniRule"/>
</dbReference>
<dbReference type="OrthoDB" id="9803889at2"/>
<dbReference type="HAMAP" id="MF_00365">
    <property type="entry name" value="RecF"/>
    <property type="match status" value="1"/>
</dbReference>
<proteinExistence type="inferred from homology"/>
<comment type="similarity">
    <text evidence="2 12 13">Belongs to the RecF family.</text>
</comment>
<keyword evidence="10 12" id="KW-0234">DNA repair</keyword>
<accession>A0A1B2IX09</accession>
<evidence type="ECO:0000256" key="11">
    <source>
        <dbReference type="ARBA" id="ARBA00023236"/>
    </source>
</evidence>
<dbReference type="InterPro" id="IPR001238">
    <property type="entry name" value="DNA-binding_RecF"/>
</dbReference>
<feature type="domain" description="RecF/RecN/SMC N-terminal" evidence="15">
    <location>
        <begin position="3"/>
        <end position="352"/>
    </location>
</feature>
<dbReference type="GO" id="GO:0009432">
    <property type="term" value="P:SOS response"/>
    <property type="evidence" value="ECO:0007669"/>
    <property type="project" value="UniProtKB-UniRule"/>
</dbReference>
<dbReference type="EMBL" id="CP014924">
    <property type="protein sequence ID" value="ANZ66538.1"/>
    <property type="molecule type" value="Genomic_DNA"/>
</dbReference>
<keyword evidence="5 12" id="KW-0235">DNA replication</keyword>
<dbReference type="Gene3D" id="3.40.50.300">
    <property type="entry name" value="P-loop containing nucleotide triphosphate hydrolases"/>
    <property type="match status" value="1"/>
</dbReference>
<dbReference type="InterPro" id="IPR003395">
    <property type="entry name" value="RecF/RecN/SMC_N"/>
</dbReference>
<evidence type="ECO:0000256" key="9">
    <source>
        <dbReference type="ARBA" id="ARBA00023125"/>
    </source>
</evidence>
<comment type="function">
    <text evidence="12 13">The RecF protein is involved in DNA metabolism; it is required for DNA replication and normal SOS inducibility. RecF binds preferentially to single-stranded, linear DNA. It also seems to bind ATP.</text>
</comment>
<dbReference type="PROSITE" id="PS00617">
    <property type="entry name" value="RECF_1"/>
    <property type="match status" value="1"/>
</dbReference>
<dbReference type="GO" id="GO:0005524">
    <property type="term" value="F:ATP binding"/>
    <property type="evidence" value="ECO:0007669"/>
    <property type="project" value="UniProtKB-UniRule"/>
</dbReference>
<dbReference type="Proteomes" id="UP000093267">
    <property type="component" value="Chromosome"/>
</dbReference>